<keyword evidence="3" id="KW-1185">Reference proteome</keyword>
<gene>
    <name evidence="2" type="ORF">WNY58_11410</name>
</gene>
<dbReference type="RefSeq" id="WP_067985705.1">
    <property type="nucleotide sequence ID" value="NZ_JBBMRA010000010.1"/>
</dbReference>
<accession>A0ABU9TTG1</accession>
<sequence>MEHLILQLKKQPAFQDASVLAFECTWDKLLHEIDDLLNQLGFVYFTYSVLTRGQINSSSEAQKQRWNEGSDIVGSLPDAVIKNYYKDVAHHDPLWEVLPRITAPLLASSLISGQSSVADNFWLKQGVSSRVYIPMKSKSNRYWFHYFSLFHKLPAAEFESFFSNVSEWLVPMLTRYHELLQVVCEQEQNPYIKSEILSPTCQQVMVMTAQGMPVKRIADKLALTEEGITYHITRAKKVFGAKNKTHLVSMMHEVGLL</sequence>
<organism evidence="2 3">
    <name type="scientific">Neptuniibacter pectenicola</name>
    <dbReference type="NCBI Taxonomy" id="1806669"/>
    <lineage>
        <taxon>Bacteria</taxon>
        <taxon>Pseudomonadati</taxon>
        <taxon>Pseudomonadota</taxon>
        <taxon>Gammaproteobacteria</taxon>
        <taxon>Oceanospirillales</taxon>
        <taxon>Oceanospirillaceae</taxon>
        <taxon>Neptuniibacter</taxon>
    </lineage>
</organism>
<dbReference type="InterPro" id="IPR000792">
    <property type="entry name" value="Tscrpt_reg_LuxR_C"/>
</dbReference>
<reference evidence="2 3" key="1">
    <citation type="submission" date="2024-03" db="EMBL/GenBank/DDBJ databases">
        <title>Community enrichment and isolation of bacterial strains for fucoidan degradation.</title>
        <authorList>
            <person name="Sichert A."/>
        </authorList>
    </citation>
    <scope>NUCLEOTIDE SEQUENCE [LARGE SCALE GENOMIC DNA]</scope>
    <source>
        <strain evidence="2 3">AS76</strain>
    </source>
</reference>
<dbReference type="Gene3D" id="3.30.450.80">
    <property type="entry name" value="Transcription factor LuxR-like, autoinducer-binding domain"/>
    <property type="match status" value="1"/>
</dbReference>
<dbReference type="CDD" id="cd06170">
    <property type="entry name" value="LuxR_C_like"/>
    <property type="match status" value="1"/>
</dbReference>
<dbReference type="SMART" id="SM00421">
    <property type="entry name" value="HTH_LUXR"/>
    <property type="match status" value="1"/>
</dbReference>
<dbReference type="Pfam" id="PF00196">
    <property type="entry name" value="GerE"/>
    <property type="match status" value="1"/>
</dbReference>
<dbReference type="Proteomes" id="UP001449225">
    <property type="component" value="Unassembled WGS sequence"/>
</dbReference>
<feature type="domain" description="HTH luxR-type" evidence="1">
    <location>
        <begin position="190"/>
        <end position="255"/>
    </location>
</feature>
<comment type="caution">
    <text evidence="2">The sequence shown here is derived from an EMBL/GenBank/DDBJ whole genome shotgun (WGS) entry which is preliminary data.</text>
</comment>
<dbReference type="EMBL" id="JBBMRA010000010">
    <property type="protein sequence ID" value="MEM5536999.1"/>
    <property type="molecule type" value="Genomic_DNA"/>
</dbReference>
<dbReference type="InterPro" id="IPR036693">
    <property type="entry name" value="TF_LuxR_autoind-bd_dom_sf"/>
</dbReference>
<protein>
    <submittedName>
        <fullName evidence="2">LuxR C-terminal-related transcriptional regulator</fullName>
    </submittedName>
</protein>
<dbReference type="Gene3D" id="1.10.10.10">
    <property type="entry name" value="Winged helix-like DNA-binding domain superfamily/Winged helix DNA-binding domain"/>
    <property type="match status" value="1"/>
</dbReference>
<evidence type="ECO:0000313" key="3">
    <source>
        <dbReference type="Proteomes" id="UP001449225"/>
    </source>
</evidence>
<evidence type="ECO:0000313" key="2">
    <source>
        <dbReference type="EMBL" id="MEM5536999.1"/>
    </source>
</evidence>
<evidence type="ECO:0000259" key="1">
    <source>
        <dbReference type="PROSITE" id="PS50043"/>
    </source>
</evidence>
<dbReference type="PROSITE" id="PS50043">
    <property type="entry name" value="HTH_LUXR_2"/>
    <property type="match status" value="1"/>
</dbReference>
<name>A0ABU9TTG1_9GAMM</name>
<dbReference type="InterPro" id="IPR036388">
    <property type="entry name" value="WH-like_DNA-bd_sf"/>
</dbReference>
<dbReference type="SUPFAM" id="SSF46894">
    <property type="entry name" value="C-terminal effector domain of the bipartite response regulators"/>
    <property type="match status" value="1"/>
</dbReference>
<proteinExistence type="predicted"/>
<dbReference type="InterPro" id="IPR016032">
    <property type="entry name" value="Sig_transdc_resp-reg_C-effctor"/>
</dbReference>